<keyword evidence="5 11" id="KW-0479">Metal-binding</keyword>
<keyword evidence="7 13" id="KW-0560">Oxidoreductase</keyword>
<evidence type="ECO:0000256" key="8">
    <source>
        <dbReference type="ARBA" id="ARBA00023027"/>
    </source>
</evidence>
<evidence type="ECO:0000259" key="12">
    <source>
        <dbReference type="SMART" id="SM00829"/>
    </source>
</evidence>
<dbReference type="Pfam" id="PF08240">
    <property type="entry name" value="ADH_N"/>
    <property type="match status" value="1"/>
</dbReference>
<organism evidence="13 14">
    <name type="scientific">Leifsonia soli</name>
    <dbReference type="NCBI Taxonomy" id="582665"/>
    <lineage>
        <taxon>Bacteria</taxon>
        <taxon>Bacillati</taxon>
        <taxon>Actinomycetota</taxon>
        <taxon>Actinomycetes</taxon>
        <taxon>Micrococcales</taxon>
        <taxon>Microbacteriaceae</taxon>
        <taxon>Leifsonia</taxon>
    </lineage>
</organism>
<dbReference type="Pfam" id="PF00107">
    <property type="entry name" value="ADH_zinc_N"/>
    <property type="match status" value="1"/>
</dbReference>
<comment type="catalytic activity">
    <reaction evidence="10">
        <text>a primary alcohol + NAD(+) = an aldehyde + NADH + H(+)</text>
        <dbReference type="Rhea" id="RHEA:10736"/>
        <dbReference type="ChEBI" id="CHEBI:15378"/>
        <dbReference type="ChEBI" id="CHEBI:15734"/>
        <dbReference type="ChEBI" id="CHEBI:17478"/>
        <dbReference type="ChEBI" id="CHEBI:57540"/>
        <dbReference type="ChEBI" id="CHEBI:57945"/>
        <dbReference type="EC" id="1.1.1.1"/>
    </reaction>
</comment>
<dbReference type="InterPro" id="IPR013154">
    <property type="entry name" value="ADH-like_N"/>
</dbReference>
<reference evidence="13 14" key="1">
    <citation type="submission" date="2020-07" db="EMBL/GenBank/DDBJ databases">
        <title>Sequencing the genomes of 1000 actinobacteria strains.</title>
        <authorList>
            <person name="Klenk H.-P."/>
        </authorList>
    </citation>
    <scope>NUCLEOTIDE SEQUENCE [LARGE SCALE GENOMIC DNA]</scope>
    <source>
        <strain evidence="13 14">DSM 23871</strain>
    </source>
</reference>
<dbReference type="GO" id="GO:0008270">
    <property type="term" value="F:zinc ion binding"/>
    <property type="evidence" value="ECO:0007669"/>
    <property type="project" value="InterPro"/>
</dbReference>
<dbReference type="CDD" id="cd08297">
    <property type="entry name" value="CAD3"/>
    <property type="match status" value="1"/>
</dbReference>
<dbReference type="PANTHER" id="PTHR42940">
    <property type="entry name" value="ALCOHOL DEHYDROGENASE 1-RELATED"/>
    <property type="match status" value="1"/>
</dbReference>
<comment type="caution">
    <text evidence="13">The sequence shown here is derived from an EMBL/GenBank/DDBJ whole genome shotgun (WGS) entry which is preliminary data.</text>
</comment>
<evidence type="ECO:0000256" key="1">
    <source>
        <dbReference type="ARBA" id="ARBA00001947"/>
    </source>
</evidence>
<evidence type="ECO:0000256" key="11">
    <source>
        <dbReference type="RuleBase" id="RU361277"/>
    </source>
</evidence>
<protein>
    <recommendedName>
        <fullName evidence="4">Alcohol dehydrogenase</fullName>
        <ecNumber evidence="3">1.1.1.1</ecNumber>
    </recommendedName>
</protein>
<evidence type="ECO:0000256" key="5">
    <source>
        <dbReference type="ARBA" id="ARBA00022723"/>
    </source>
</evidence>
<comment type="similarity">
    <text evidence="2 11">Belongs to the zinc-containing alcohol dehydrogenase family.</text>
</comment>
<dbReference type="PROSITE" id="PS00059">
    <property type="entry name" value="ADH_ZINC"/>
    <property type="match status" value="1"/>
</dbReference>
<dbReference type="SMART" id="SM00829">
    <property type="entry name" value="PKS_ER"/>
    <property type="match status" value="1"/>
</dbReference>
<gene>
    <name evidence="13" type="ORF">BJ963_002107</name>
</gene>
<dbReference type="Gene3D" id="3.90.180.10">
    <property type="entry name" value="Medium-chain alcohol dehydrogenases, catalytic domain"/>
    <property type="match status" value="1"/>
</dbReference>
<name>A0A852SZC1_9MICO</name>
<dbReference type="SUPFAM" id="SSF51735">
    <property type="entry name" value="NAD(P)-binding Rossmann-fold domains"/>
    <property type="match status" value="1"/>
</dbReference>
<comment type="cofactor">
    <cofactor evidence="1 11">
        <name>Zn(2+)</name>
        <dbReference type="ChEBI" id="CHEBI:29105"/>
    </cofactor>
</comment>
<dbReference type="EC" id="1.1.1.1" evidence="3"/>
<evidence type="ECO:0000313" key="14">
    <source>
        <dbReference type="Proteomes" id="UP000589620"/>
    </source>
</evidence>
<dbReference type="InterPro" id="IPR013149">
    <property type="entry name" value="ADH-like_C"/>
</dbReference>
<dbReference type="GO" id="GO:0004022">
    <property type="term" value="F:alcohol dehydrogenase (NAD+) activity"/>
    <property type="evidence" value="ECO:0007669"/>
    <property type="project" value="UniProtKB-EC"/>
</dbReference>
<proteinExistence type="inferred from homology"/>
<dbReference type="FunFam" id="3.90.180.10:FF:000002">
    <property type="entry name" value="Alcohol dehydrogenase AdhP"/>
    <property type="match status" value="1"/>
</dbReference>
<dbReference type="Gene3D" id="3.40.50.720">
    <property type="entry name" value="NAD(P)-binding Rossmann-like Domain"/>
    <property type="match status" value="1"/>
</dbReference>
<dbReference type="AlphaFoldDB" id="A0A852SZC1"/>
<evidence type="ECO:0000256" key="10">
    <source>
        <dbReference type="ARBA" id="ARBA00049243"/>
    </source>
</evidence>
<keyword evidence="14" id="KW-1185">Reference proteome</keyword>
<feature type="domain" description="Enoyl reductase (ER)" evidence="12">
    <location>
        <begin position="8"/>
        <end position="334"/>
    </location>
</feature>
<evidence type="ECO:0000256" key="9">
    <source>
        <dbReference type="ARBA" id="ARBA00049164"/>
    </source>
</evidence>
<dbReference type="InterPro" id="IPR036291">
    <property type="entry name" value="NAD(P)-bd_dom_sf"/>
</dbReference>
<evidence type="ECO:0000256" key="7">
    <source>
        <dbReference type="ARBA" id="ARBA00023002"/>
    </source>
</evidence>
<dbReference type="RefSeq" id="WP_179456495.1">
    <property type="nucleotide sequence ID" value="NZ_BAAAPX010000001.1"/>
</dbReference>
<evidence type="ECO:0000256" key="2">
    <source>
        <dbReference type="ARBA" id="ARBA00008072"/>
    </source>
</evidence>
<dbReference type="SUPFAM" id="SSF50129">
    <property type="entry name" value="GroES-like"/>
    <property type="match status" value="1"/>
</dbReference>
<evidence type="ECO:0000313" key="13">
    <source>
        <dbReference type="EMBL" id="NYD74588.1"/>
    </source>
</evidence>
<evidence type="ECO:0000256" key="6">
    <source>
        <dbReference type="ARBA" id="ARBA00022833"/>
    </source>
</evidence>
<dbReference type="PANTHER" id="PTHR42940:SF8">
    <property type="entry name" value="VACUOLAR PROTEIN SORTING-ASSOCIATED PROTEIN 11"/>
    <property type="match status" value="1"/>
</dbReference>
<keyword evidence="6 11" id="KW-0862">Zinc</keyword>
<dbReference type="InterPro" id="IPR002328">
    <property type="entry name" value="ADH_Zn_CS"/>
</dbReference>
<dbReference type="Proteomes" id="UP000589620">
    <property type="component" value="Unassembled WGS sequence"/>
</dbReference>
<evidence type="ECO:0000256" key="4">
    <source>
        <dbReference type="ARBA" id="ARBA00016352"/>
    </source>
</evidence>
<dbReference type="FunFam" id="3.40.50.720:FF:000039">
    <property type="entry name" value="Alcohol dehydrogenase AdhP"/>
    <property type="match status" value="1"/>
</dbReference>
<dbReference type="InterPro" id="IPR020843">
    <property type="entry name" value="ER"/>
</dbReference>
<comment type="catalytic activity">
    <reaction evidence="9">
        <text>a secondary alcohol + NAD(+) = a ketone + NADH + H(+)</text>
        <dbReference type="Rhea" id="RHEA:10740"/>
        <dbReference type="ChEBI" id="CHEBI:15378"/>
        <dbReference type="ChEBI" id="CHEBI:17087"/>
        <dbReference type="ChEBI" id="CHEBI:35681"/>
        <dbReference type="ChEBI" id="CHEBI:57540"/>
        <dbReference type="ChEBI" id="CHEBI:57945"/>
        <dbReference type="EC" id="1.1.1.1"/>
    </reaction>
</comment>
<keyword evidence="8" id="KW-0520">NAD</keyword>
<evidence type="ECO:0000256" key="3">
    <source>
        <dbReference type="ARBA" id="ARBA00013190"/>
    </source>
</evidence>
<accession>A0A852SZC1</accession>
<sequence>MRAAVVSQYREPLTLEDRPIPTPGPGQVLVRLEACGLCHTDIHAIDGDWPVQPGLPFVPGHEGVGIVERLGDGVTTREVGQRVALPWLGYACGECRYCIDGRENLCESQHNTGYSVDGGYAEYAIAEARFAVPVPDGVSPLDAAPLTCAGVTTYAAVKAARVVPGERVAVFGIGGLGHLAVQYARLVGAQVVAVDVTEEKLELAVELGADHAVNAAEVDPVQAIRHLGGVDVAIVLAVAPTVFDQAFQSLNRGGRLVLVSLPADGTLTIPVFDTVLKGISVIGSIVGTRQDLVEVFALHAAGRTRVVAARRDIADVNEAVAEVLAGQVPARLVFVYDSGLPVESPADAGAAARE</sequence>
<dbReference type="EMBL" id="JACCBJ010000001">
    <property type="protein sequence ID" value="NYD74588.1"/>
    <property type="molecule type" value="Genomic_DNA"/>
</dbReference>
<dbReference type="InterPro" id="IPR011032">
    <property type="entry name" value="GroES-like_sf"/>
</dbReference>